<dbReference type="PANTHER" id="PTHR36512">
    <property type="entry name" value="D-AMINOPEPTIDASE"/>
    <property type="match status" value="1"/>
</dbReference>
<evidence type="ECO:0000256" key="1">
    <source>
        <dbReference type="ARBA" id="ARBA00007068"/>
    </source>
</evidence>
<dbReference type="InterPro" id="IPR005321">
    <property type="entry name" value="Peptidase_S58_DmpA"/>
</dbReference>
<keyword evidence="2" id="KW-0645">Protease</keyword>
<comment type="similarity">
    <text evidence="1">Belongs to the peptidase S58 family.</text>
</comment>
<keyword evidence="3" id="KW-1185">Reference proteome</keyword>
<keyword evidence="2" id="KW-0378">Hydrolase</keyword>
<keyword evidence="2" id="KW-0031">Aminopeptidase</keyword>
<dbReference type="CDD" id="cd02252">
    <property type="entry name" value="nylC_like"/>
    <property type="match status" value="1"/>
</dbReference>
<dbReference type="InterPro" id="IPR016117">
    <property type="entry name" value="ArgJ-like_dom_sf"/>
</dbReference>
<accession>A0A841FTX9</accession>
<organism evidence="2 3">
    <name type="scientific">Phytomonospora endophytica</name>
    <dbReference type="NCBI Taxonomy" id="714109"/>
    <lineage>
        <taxon>Bacteria</taxon>
        <taxon>Bacillati</taxon>
        <taxon>Actinomycetota</taxon>
        <taxon>Actinomycetes</taxon>
        <taxon>Micromonosporales</taxon>
        <taxon>Micromonosporaceae</taxon>
        <taxon>Phytomonospora</taxon>
    </lineage>
</organism>
<dbReference type="SUPFAM" id="SSF56266">
    <property type="entry name" value="DmpA/ArgJ-like"/>
    <property type="match status" value="1"/>
</dbReference>
<dbReference type="RefSeq" id="WP_184790002.1">
    <property type="nucleotide sequence ID" value="NZ_BONT01000106.1"/>
</dbReference>
<dbReference type="Pfam" id="PF03576">
    <property type="entry name" value="Peptidase_S58"/>
    <property type="match status" value="1"/>
</dbReference>
<name>A0A841FTX9_9ACTN</name>
<dbReference type="Gene3D" id="3.60.70.12">
    <property type="entry name" value="L-amino peptidase D-ALA esterase/amidase"/>
    <property type="match status" value="1"/>
</dbReference>
<dbReference type="GO" id="GO:0004177">
    <property type="term" value="F:aminopeptidase activity"/>
    <property type="evidence" value="ECO:0007669"/>
    <property type="project" value="UniProtKB-KW"/>
</dbReference>
<evidence type="ECO:0000313" key="3">
    <source>
        <dbReference type="Proteomes" id="UP000548476"/>
    </source>
</evidence>
<gene>
    <name evidence="2" type="ORF">HNR73_005061</name>
</gene>
<reference evidence="2 3" key="1">
    <citation type="submission" date="2020-08" db="EMBL/GenBank/DDBJ databases">
        <title>Genomic Encyclopedia of Type Strains, Phase IV (KMG-IV): sequencing the most valuable type-strain genomes for metagenomic binning, comparative biology and taxonomic classification.</title>
        <authorList>
            <person name="Goeker M."/>
        </authorList>
    </citation>
    <scope>NUCLEOTIDE SEQUENCE [LARGE SCALE GENOMIC DNA]</scope>
    <source>
        <strain evidence="2 3">YIM 65646</strain>
    </source>
</reference>
<dbReference type="PANTHER" id="PTHR36512:SF3">
    <property type="entry name" value="BLR5678 PROTEIN"/>
    <property type="match status" value="1"/>
</dbReference>
<protein>
    <submittedName>
        <fullName evidence="2">L-aminopeptidase/D-esterase-like protein</fullName>
    </submittedName>
</protein>
<dbReference type="EMBL" id="JACHGT010000011">
    <property type="protein sequence ID" value="MBB6037188.1"/>
    <property type="molecule type" value="Genomic_DNA"/>
</dbReference>
<dbReference type="Proteomes" id="UP000548476">
    <property type="component" value="Unassembled WGS sequence"/>
</dbReference>
<sequence>MPDLTDLGFRVGHWTDAAARTGCTAILCPEGTVASAEVRGGAPASRELEVLDPQRTVSTVDAVLLTGGSAFGLAAADGVMRYCEEHRRGVPTPGGKVPIVPALALFDLAVGDPSVRPGPQEGYAACLDAEAGSLATGPIGAGTGASTGHWRGPDGMRPGAVGAAAFTAGNLVVAALVVVNAFGEIDTDGNGLMAAAADVGPQGIYPAPPFTNTTIGFLATNARLDKIGCLILAQGAHDGLSRAIVPPHTRFDGDAFVAASAGEVAADVDTVRMLGAAAVQRAILETKRTSVL</sequence>
<proteinExistence type="inferred from homology"/>
<evidence type="ECO:0000313" key="2">
    <source>
        <dbReference type="EMBL" id="MBB6037188.1"/>
    </source>
</evidence>
<comment type="caution">
    <text evidence="2">The sequence shown here is derived from an EMBL/GenBank/DDBJ whole genome shotgun (WGS) entry which is preliminary data.</text>
</comment>
<dbReference type="AlphaFoldDB" id="A0A841FTX9"/>